<dbReference type="GO" id="GO:0006310">
    <property type="term" value="P:DNA recombination"/>
    <property type="evidence" value="ECO:0007669"/>
    <property type="project" value="UniProtKB-ARBA"/>
</dbReference>
<dbReference type="InterPro" id="IPR035979">
    <property type="entry name" value="RBD_domain_sf"/>
</dbReference>
<protein>
    <submittedName>
        <fullName evidence="3">RAD52 motif-containing protein 1</fullName>
    </submittedName>
</protein>
<name>A0A210QLA2_MIZYE</name>
<organism evidence="3 4">
    <name type="scientific">Mizuhopecten yessoensis</name>
    <name type="common">Japanese scallop</name>
    <name type="synonym">Patinopecten yessoensis</name>
    <dbReference type="NCBI Taxonomy" id="6573"/>
    <lineage>
        <taxon>Eukaryota</taxon>
        <taxon>Metazoa</taxon>
        <taxon>Spiralia</taxon>
        <taxon>Lophotrochozoa</taxon>
        <taxon>Mollusca</taxon>
        <taxon>Bivalvia</taxon>
        <taxon>Autobranchia</taxon>
        <taxon>Pteriomorphia</taxon>
        <taxon>Pectinida</taxon>
        <taxon>Pectinoidea</taxon>
        <taxon>Pectinidae</taxon>
        <taxon>Mizuhopecten</taxon>
    </lineage>
</organism>
<keyword evidence="1" id="KW-0694">RNA-binding</keyword>
<dbReference type="PANTHER" id="PTHR31164:SF1">
    <property type="entry name" value="RAD52 MOTIF-CONTAINING PROTEIN 1"/>
    <property type="match status" value="1"/>
</dbReference>
<dbReference type="SUPFAM" id="SSF54768">
    <property type="entry name" value="dsRNA-binding domain-like"/>
    <property type="match status" value="1"/>
</dbReference>
<dbReference type="AlphaFoldDB" id="A0A210QLA2"/>
<evidence type="ECO:0000313" key="3">
    <source>
        <dbReference type="EMBL" id="OWF49510.1"/>
    </source>
</evidence>
<proteinExistence type="predicted"/>
<comment type="caution">
    <text evidence="3">The sequence shown here is derived from an EMBL/GenBank/DDBJ whole genome shotgun (WGS) entry which is preliminary data.</text>
</comment>
<dbReference type="InterPro" id="IPR000504">
    <property type="entry name" value="RRM_dom"/>
</dbReference>
<evidence type="ECO:0000256" key="1">
    <source>
        <dbReference type="PROSITE-ProRule" id="PRU00176"/>
    </source>
</evidence>
<gene>
    <name evidence="3" type="ORF">KP79_PYT17506</name>
</gene>
<dbReference type="GO" id="GO:0006302">
    <property type="term" value="P:double-strand break repair"/>
    <property type="evidence" value="ECO:0007669"/>
    <property type="project" value="UniProtKB-ARBA"/>
</dbReference>
<evidence type="ECO:0000313" key="4">
    <source>
        <dbReference type="Proteomes" id="UP000242188"/>
    </source>
</evidence>
<dbReference type="GO" id="GO:0003723">
    <property type="term" value="F:RNA binding"/>
    <property type="evidence" value="ECO:0007669"/>
    <property type="project" value="UniProtKB-UniRule"/>
</dbReference>
<dbReference type="EMBL" id="NEDP02003088">
    <property type="protein sequence ID" value="OWF49510.1"/>
    <property type="molecule type" value="Genomic_DNA"/>
</dbReference>
<evidence type="ECO:0000259" key="2">
    <source>
        <dbReference type="PROSITE" id="PS50102"/>
    </source>
</evidence>
<dbReference type="InterPro" id="IPR057652">
    <property type="entry name" value="DSRM_RDM1"/>
</dbReference>
<accession>A0A210QLA2</accession>
<dbReference type="PANTHER" id="PTHR31164">
    <property type="entry name" value="RAD52 MOTIF-CONTAINING PROTEIN 1"/>
    <property type="match status" value="1"/>
</dbReference>
<dbReference type="GO" id="GO:0005730">
    <property type="term" value="C:nucleolus"/>
    <property type="evidence" value="ECO:0007669"/>
    <property type="project" value="TreeGrafter"/>
</dbReference>
<dbReference type="OrthoDB" id="6287754at2759"/>
<dbReference type="Proteomes" id="UP000242188">
    <property type="component" value="Unassembled WGS sequence"/>
</dbReference>
<sequence length="316" mass="35633">MSAVSLEILEFIRPEGNNKNLYITGIPWMEEAEILDKFYQLFTTYGPVYGIRLCPASIKISRPVSEPDTPPFNCRVGIALNDTDKDKSTPPGGNNEQNGYYAFVTFYLAMSAKRAKDNLKSRLIIQGNECKISTAKRKKEISRATLHFTKCQELANQYLGFNGWSTSVKLLECDSEVQEGEIKKLQYVCVVRLNIAQHGLSTDGLGAWEESCLTTDPTSRAKAICKAKKLSYQRAVEDAFSRVLLIVLNNGKVSVEIDTTRPDALLAQKQVNMEPVLKVNELDKEPEEEQIDMSFNDIDDIDDINLHILHQLEEEM</sequence>
<dbReference type="InterPro" id="IPR042525">
    <property type="entry name" value="Rad52_Rad59_Rad22_sf"/>
</dbReference>
<keyword evidence="4" id="KW-1185">Reference proteome</keyword>
<dbReference type="InterPro" id="IPR040224">
    <property type="entry name" value="RDM1"/>
</dbReference>
<feature type="domain" description="RRM" evidence="2">
    <location>
        <begin position="19"/>
        <end position="137"/>
    </location>
</feature>
<dbReference type="PROSITE" id="PS50102">
    <property type="entry name" value="RRM"/>
    <property type="match status" value="1"/>
</dbReference>
<dbReference type="Gene3D" id="3.30.390.80">
    <property type="entry name" value="DNA repair protein Rad52/59/22"/>
    <property type="match status" value="1"/>
</dbReference>
<dbReference type="STRING" id="6573.A0A210QLA2"/>
<dbReference type="SUPFAM" id="SSF54928">
    <property type="entry name" value="RNA-binding domain, RBD"/>
    <property type="match status" value="1"/>
</dbReference>
<reference evidence="3 4" key="1">
    <citation type="journal article" date="2017" name="Nat. Ecol. Evol.">
        <title>Scallop genome provides insights into evolution of bilaterian karyotype and development.</title>
        <authorList>
            <person name="Wang S."/>
            <person name="Zhang J."/>
            <person name="Jiao W."/>
            <person name="Li J."/>
            <person name="Xun X."/>
            <person name="Sun Y."/>
            <person name="Guo X."/>
            <person name="Huan P."/>
            <person name="Dong B."/>
            <person name="Zhang L."/>
            <person name="Hu X."/>
            <person name="Sun X."/>
            <person name="Wang J."/>
            <person name="Zhao C."/>
            <person name="Wang Y."/>
            <person name="Wang D."/>
            <person name="Huang X."/>
            <person name="Wang R."/>
            <person name="Lv J."/>
            <person name="Li Y."/>
            <person name="Zhang Z."/>
            <person name="Liu B."/>
            <person name="Lu W."/>
            <person name="Hui Y."/>
            <person name="Liang J."/>
            <person name="Zhou Z."/>
            <person name="Hou R."/>
            <person name="Li X."/>
            <person name="Liu Y."/>
            <person name="Li H."/>
            <person name="Ning X."/>
            <person name="Lin Y."/>
            <person name="Zhao L."/>
            <person name="Xing Q."/>
            <person name="Dou J."/>
            <person name="Li Y."/>
            <person name="Mao J."/>
            <person name="Guo H."/>
            <person name="Dou H."/>
            <person name="Li T."/>
            <person name="Mu C."/>
            <person name="Jiang W."/>
            <person name="Fu Q."/>
            <person name="Fu X."/>
            <person name="Miao Y."/>
            <person name="Liu J."/>
            <person name="Yu Q."/>
            <person name="Li R."/>
            <person name="Liao H."/>
            <person name="Li X."/>
            <person name="Kong Y."/>
            <person name="Jiang Z."/>
            <person name="Chourrout D."/>
            <person name="Li R."/>
            <person name="Bao Z."/>
        </authorList>
    </citation>
    <scope>NUCLEOTIDE SEQUENCE [LARGE SCALE GENOMIC DNA]</scope>
    <source>
        <strain evidence="3 4">PY_sf001</strain>
    </source>
</reference>
<dbReference type="Pfam" id="PF25517">
    <property type="entry name" value="DSRM_RDM1"/>
    <property type="match status" value="1"/>
</dbReference>